<dbReference type="InterPro" id="IPR054708">
    <property type="entry name" value="MTPAP-like_central"/>
</dbReference>
<dbReference type="GO" id="GO:0005730">
    <property type="term" value="C:nucleolus"/>
    <property type="evidence" value="ECO:0007669"/>
    <property type="project" value="TreeGrafter"/>
</dbReference>
<dbReference type="GO" id="GO:0046872">
    <property type="term" value="F:metal ion binding"/>
    <property type="evidence" value="ECO:0007669"/>
    <property type="project" value="UniProtKB-KW"/>
</dbReference>
<feature type="compositionally biased region" description="Basic and acidic residues" evidence="3">
    <location>
        <begin position="443"/>
        <end position="452"/>
    </location>
</feature>
<dbReference type="GO" id="GO:0003729">
    <property type="term" value="F:mRNA binding"/>
    <property type="evidence" value="ECO:0007669"/>
    <property type="project" value="TreeGrafter"/>
</dbReference>
<evidence type="ECO:0000313" key="7">
    <source>
        <dbReference type="Proteomes" id="UP000187209"/>
    </source>
</evidence>
<dbReference type="SUPFAM" id="SSF81301">
    <property type="entry name" value="Nucleotidyltransferase"/>
    <property type="match status" value="1"/>
</dbReference>
<dbReference type="InterPro" id="IPR002058">
    <property type="entry name" value="PAP_assoc"/>
</dbReference>
<feature type="compositionally biased region" description="Basic residues" evidence="3">
    <location>
        <begin position="427"/>
        <end position="442"/>
    </location>
</feature>
<dbReference type="InterPro" id="IPR045862">
    <property type="entry name" value="Trf4-like"/>
</dbReference>
<dbReference type="Gene3D" id="3.30.460.10">
    <property type="entry name" value="Beta Polymerase, domain 2"/>
    <property type="match status" value="1"/>
</dbReference>
<dbReference type="PANTHER" id="PTHR23092:SF15">
    <property type="entry name" value="INACTIVE NON-CANONICAL POLY(A) RNA POLYMERASE PROTEIN TRF4-2-RELATED"/>
    <property type="match status" value="1"/>
</dbReference>
<dbReference type="SUPFAM" id="SSF81631">
    <property type="entry name" value="PAP/OAS1 substrate-binding domain"/>
    <property type="match status" value="1"/>
</dbReference>
<organism evidence="6 7">
    <name type="scientific">Stentor coeruleus</name>
    <dbReference type="NCBI Taxonomy" id="5963"/>
    <lineage>
        <taxon>Eukaryota</taxon>
        <taxon>Sar</taxon>
        <taxon>Alveolata</taxon>
        <taxon>Ciliophora</taxon>
        <taxon>Postciliodesmatophora</taxon>
        <taxon>Heterotrichea</taxon>
        <taxon>Heterotrichida</taxon>
        <taxon>Stentoridae</taxon>
        <taxon>Stentor</taxon>
    </lineage>
</organism>
<dbReference type="PANTHER" id="PTHR23092">
    <property type="entry name" value="POLY(A) RNA POLYMERASE"/>
    <property type="match status" value="1"/>
</dbReference>
<dbReference type="AlphaFoldDB" id="A0A1R2BKX7"/>
<feature type="region of interest" description="Disordered" evidence="3">
    <location>
        <begin position="422"/>
        <end position="452"/>
    </location>
</feature>
<dbReference type="EMBL" id="MPUH01000575">
    <property type="protein sequence ID" value="OMJ77448.1"/>
    <property type="molecule type" value="Genomic_DNA"/>
</dbReference>
<proteinExistence type="predicted"/>
<dbReference type="GO" id="GO:0031499">
    <property type="term" value="C:TRAMP complex"/>
    <property type="evidence" value="ECO:0007669"/>
    <property type="project" value="TreeGrafter"/>
</dbReference>
<gene>
    <name evidence="6" type="ORF">SteCoe_22967</name>
</gene>
<reference evidence="6 7" key="1">
    <citation type="submission" date="2016-11" db="EMBL/GenBank/DDBJ databases">
        <title>The macronuclear genome of Stentor coeruleus: a giant cell with tiny introns.</title>
        <authorList>
            <person name="Slabodnick M."/>
            <person name="Ruby J.G."/>
            <person name="Reiff S.B."/>
            <person name="Swart E.C."/>
            <person name="Gosai S."/>
            <person name="Prabakaran S."/>
            <person name="Witkowska E."/>
            <person name="Larue G.E."/>
            <person name="Fisher S."/>
            <person name="Freeman R.M."/>
            <person name="Gunawardena J."/>
            <person name="Chu W."/>
            <person name="Stover N.A."/>
            <person name="Gregory B.D."/>
            <person name="Nowacki M."/>
            <person name="Derisi J."/>
            <person name="Roy S.W."/>
            <person name="Marshall W.F."/>
            <person name="Sood P."/>
        </authorList>
    </citation>
    <scope>NUCLEOTIDE SEQUENCE [LARGE SCALE GENOMIC DNA]</scope>
    <source>
        <strain evidence="6">WM001</strain>
    </source>
</reference>
<evidence type="ECO:0000256" key="1">
    <source>
        <dbReference type="ARBA" id="ARBA00022723"/>
    </source>
</evidence>
<feature type="compositionally biased region" description="Basic residues" evidence="3">
    <location>
        <begin position="519"/>
        <end position="532"/>
    </location>
</feature>
<dbReference type="Pfam" id="PF03828">
    <property type="entry name" value="PAP_assoc"/>
    <property type="match status" value="1"/>
</dbReference>
<feature type="domain" description="Poly(A) RNA polymerase mitochondrial-like central palm" evidence="5">
    <location>
        <begin position="573"/>
        <end position="689"/>
    </location>
</feature>
<evidence type="ECO:0000259" key="5">
    <source>
        <dbReference type="Pfam" id="PF22600"/>
    </source>
</evidence>
<name>A0A1R2BKX7_9CILI</name>
<sequence length="887" mass="102045">MVTLYGPDTLNFLRSTSETSSPNSKSQIGTNKPKKWLRTQYTELFKKNENCEDLVHYEKIIMWLKTCSSSSRLEIISHEAPLICTFIWQMFIKKLSEGEIDFLLNDGSLKTFDADNFDKNFKTVKKSPKALSISNLEFQVEKSFERSLRFMDSEEYLDTLALDSELLNDPDKLIDYMKSLSQGKAFKTPCHVMWDNNSKCWVWEYPPWFTTMKYLPLAAWACASIEKSIWINYWEQFNLDPVSQKSSLRNFSYKEKSRIVKGCQLQENLNSYFSLLSTKEKEEIVGNIEEINQDFIIVKGQMMAFTTKCISYNAIPMSASLYPSSHLCFPFFPHPFTSFYSYTEKANIKFYQSHESVSSILQRLKTASDKKFIEFLISTPLERSVTILDITIRKVLYRVINAYTEKNALELILDEGANLAQPDKNGQKKLKKKKPRKKKQKSKKDTIPLPKLEDSPEYKAQMVFFIQETIEKIIDEAVKIKQTHDILIKESIEKSAEFQEVLSQKKKHKKLQPQQKPKVLNKKPTKHCRKPIKTMNSPQKHHQSTLSPEKTTANVVKTPENSPPLSPMHSLHKEILNFGESMTLKLQDKILRINKILERLSEIVARAFHNATIELFGSYASGLAIDASDVDIVVTGLEFHERPDLEMACDYLATILRTCPFISKLQCIHTARIPVIKLEINTMLIAGIESLVMFDITFDDSCQGSSGTHFGLSTLYLTKELQRLYPSLQYLVLVLKKFLYIYELNSAYKGGLSSYSLVLWVAALLNSMTCVSDNYGELLIEFFKYYGCEFDPTRTGVNIINGGSFFELETPGYEAVVTIDPVNQLNNTRMSYRIIEVLKAFRYAYESLNESIEKGRMKKVLKNLLRKKRSSPTLQGVTQDNETTLIS</sequence>
<keyword evidence="2" id="KW-0460">Magnesium</keyword>
<dbReference type="Gene3D" id="1.10.1410.10">
    <property type="match status" value="1"/>
</dbReference>
<feature type="compositionally biased region" description="Polar residues" evidence="3">
    <location>
        <begin position="534"/>
        <end position="555"/>
    </location>
</feature>
<accession>A0A1R2BKX7</accession>
<dbReference type="CDD" id="cd05402">
    <property type="entry name" value="NT_PAP_TUTase"/>
    <property type="match status" value="1"/>
</dbReference>
<evidence type="ECO:0000313" key="6">
    <source>
        <dbReference type="EMBL" id="OMJ77448.1"/>
    </source>
</evidence>
<comment type="caution">
    <text evidence="6">The sequence shown here is derived from an EMBL/GenBank/DDBJ whole genome shotgun (WGS) entry which is preliminary data.</text>
</comment>
<dbReference type="Pfam" id="PF22600">
    <property type="entry name" value="MTPAP-like_central"/>
    <property type="match status" value="1"/>
</dbReference>
<dbReference type="GO" id="GO:0043634">
    <property type="term" value="P:polyadenylation-dependent ncRNA catabolic process"/>
    <property type="evidence" value="ECO:0007669"/>
    <property type="project" value="TreeGrafter"/>
</dbReference>
<dbReference type="InterPro" id="IPR043519">
    <property type="entry name" value="NT_sf"/>
</dbReference>
<feature type="domain" description="PAP-associated" evidence="4">
    <location>
        <begin position="774"/>
        <end position="805"/>
    </location>
</feature>
<feature type="region of interest" description="Disordered" evidence="3">
    <location>
        <begin position="504"/>
        <end position="568"/>
    </location>
</feature>
<keyword evidence="7" id="KW-1185">Reference proteome</keyword>
<dbReference type="Proteomes" id="UP000187209">
    <property type="component" value="Unassembled WGS sequence"/>
</dbReference>
<evidence type="ECO:0000256" key="2">
    <source>
        <dbReference type="ARBA" id="ARBA00022842"/>
    </source>
</evidence>
<dbReference type="OrthoDB" id="273917at2759"/>
<protein>
    <submittedName>
        <fullName evidence="6">Uncharacterized protein</fullName>
    </submittedName>
</protein>
<dbReference type="GO" id="GO:1990817">
    <property type="term" value="F:poly(A) RNA polymerase activity"/>
    <property type="evidence" value="ECO:0007669"/>
    <property type="project" value="InterPro"/>
</dbReference>
<keyword evidence="1" id="KW-0479">Metal-binding</keyword>
<dbReference type="GO" id="GO:0031123">
    <property type="term" value="P:RNA 3'-end processing"/>
    <property type="evidence" value="ECO:0007669"/>
    <property type="project" value="TreeGrafter"/>
</dbReference>
<evidence type="ECO:0000256" key="3">
    <source>
        <dbReference type="SAM" id="MobiDB-lite"/>
    </source>
</evidence>
<evidence type="ECO:0000259" key="4">
    <source>
        <dbReference type="Pfam" id="PF03828"/>
    </source>
</evidence>